<sequence>MLPASSYWKKPISHVSALKRGEERSILRESNIDKNKQARDYGMGNARFRNSEGQILDFLSISQNEFISLIKTVRPPPPIASFRASSAAINFRSDGHGYFLQIQIVDGGVALMRQLHHPFDLLIS</sequence>
<gene>
    <name evidence="1" type="ORF">F2Q68_00014291</name>
</gene>
<evidence type="ECO:0000313" key="2">
    <source>
        <dbReference type="Proteomes" id="UP000712281"/>
    </source>
</evidence>
<reference evidence="1" key="1">
    <citation type="submission" date="2019-12" db="EMBL/GenBank/DDBJ databases">
        <title>Genome sequencing and annotation of Brassica cretica.</title>
        <authorList>
            <person name="Studholme D.J."/>
            <person name="Sarris P.F."/>
        </authorList>
    </citation>
    <scope>NUCLEOTIDE SEQUENCE</scope>
    <source>
        <strain evidence="1">PFS-001/15</strain>
        <tissue evidence="1">Leaf</tissue>
    </source>
</reference>
<dbReference type="AlphaFoldDB" id="A0A8S9HJP1"/>
<proteinExistence type="predicted"/>
<organism evidence="1 2">
    <name type="scientific">Brassica cretica</name>
    <name type="common">Mustard</name>
    <dbReference type="NCBI Taxonomy" id="69181"/>
    <lineage>
        <taxon>Eukaryota</taxon>
        <taxon>Viridiplantae</taxon>
        <taxon>Streptophyta</taxon>
        <taxon>Embryophyta</taxon>
        <taxon>Tracheophyta</taxon>
        <taxon>Spermatophyta</taxon>
        <taxon>Magnoliopsida</taxon>
        <taxon>eudicotyledons</taxon>
        <taxon>Gunneridae</taxon>
        <taxon>Pentapetalae</taxon>
        <taxon>rosids</taxon>
        <taxon>malvids</taxon>
        <taxon>Brassicales</taxon>
        <taxon>Brassicaceae</taxon>
        <taxon>Brassiceae</taxon>
        <taxon>Brassica</taxon>
    </lineage>
</organism>
<accession>A0A8S9HJP1</accession>
<dbReference type="EMBL" id="QGKW02001940">
    <property type="protein sequence ID" value="KAF2558615.1"/>
    <property type="molecule type" value="Genomic_DNA"/>
</dbReference>
<dbReference type="Proteomes" id="UP000712281">
    <property type="component" value="Unassembled WGS sequence"/>
</dbReference>
<name>A0A8S9HJP1_BRACR</name>
<comment type="caution">
    <text evidence="1">The sequence shown here is derived from an EMBL/GenBank/DDBJ whole genome shotgun (WGS) entry which is preliminary data.</text>
</comment>
<protein>
    <submittedName>
        <fullName evidence="1">Uncharacterized protein</fullName>
    </submittedName>
</protein>
<evidence type="ECO:0000313" key="1">
    <source>
        <dbReference type="EMBL" id="KAF2558615.1"/>
    </source>
</evidence>